<dbReference type="PANTHER" id="PTHR43479">
    <property type="entry name" value="ACREF/ENVCD OPERON REPRESSOR-RELATED"/>
    <property type="match status" value="1"/>
</dbReference>
<name>A0ABS9CLE1_9FIRM</name>
<dbReference type="Pfam" id="PF00440">
    <property type="entry name" value="TetR_N"/>
    <property type="match status" value="1"/>
</dbReference>
<dbReference type="InterPro" id="IPR001647">
    <property type="entry name" value="HTH_TetR"/>
</dbReference>
<dbReference type="PANTHER" id="PTHR43479:SF11">
    <property type="entry name" value="ACREF_ENVCD OPERON REPRESSOR-RELATED"/>
    <property type="match status" value="1"/>
</dbReference>
<protein>
    <submittedName>
        <fullName evidence="4">TetR/AcrR family transcriptional regulator</fullName>
    </submittedName>
</protein>
<evidence type="ECO:0000313" key="5">
    <source>
        <dbReference type="Proteomes" id="UP001299220"/>
    </source>
</evidence>
<dbReference type="RefSeq" id="WP_235322883.1">
    <property type="nucleotide sequence ID" value="NZ_JAFBIT010000001.1"/>
</dbReference>
<comment type="caution">
    <text evidence="4">The sequence shown here is derived from an EMBL/GenBank/DDBJ whole genome shotgun (WGS) entry which is preliminary data.</text>
</comment>
<evidence type="ECO:0000313" key="4">
    <source>
        <dbReference type="EMBL" id="MCF2651869.1"/>
    </source>
</evidence>
<dbReference type="PRINTS" id="PR00455">
    <property type="entry name" value="HTHTETR"/>
</dbReference>
<evidence type="ECO:0000259" key="3">
    <source>
        <dbReference type="PROSITE" id="PS50977"/>
    </source>
</evidence>
<gene>
    <name evidence="4" type="ORF">JQM67_04570</name>
</gene>
<feature type="DNA-binding region" description="H-T-H motif" evidence="2">
    <location>
        <begin position="27"/>
        <end position="46"/>
    </location>
</feature>
<keyword evidence="5" id="KW-1185">Reference proteome</keyword>
<sequence>MEKIKTKDRILFAALDLFSEKGYDQTSIDLVAEAVGIKGPSIYAHYKGKEDILDSLIAMMEHKYDENFGNSAHLDKIPESLDEFKEDCLRRVGFTMKDPQIQKVRKFCTKEQYRNEKIAALTSKHQLTGNQKMYALMLEKMMEKNLIRRFDANLLALEIVAPVTVMIEIADREPDRTDEMWMQIGVHLSHFVEIYGMK</sequence>
<dbReference type="SUPFAM" id="SSF46689">
    <property type="entry name" value="Homeodomain-like"/>
    <property type="match status" value="1"/>
</dbReference>
<dbReference type="EMBL" id="JAFBIT010000001">
    <property type="protein sequence ID" value="MCF2651869.1"/>
    <property type="molecule type" value="Genomic_DNA"/>
</dbReference>
<dbReference type="InterPro" id="IPR009057">
    <property type="entry name" value="Homeodomain-like_sf"/>
</dbReference>
<evidence type="ECO:0000256" key="1">
    <source>
        <dbReference type="ARBA" id="ARBA00023125"/>
    </source>
</evidence>
<evidence type="ECO:0000256" key="2">
    <source>
        <dbReference type="PROSITE-ProRule" id="PRU00335"/>
    </source>
</evidence>
<dbReference type="Proteomes" id="UP001299220">
    <property type="component" value="Unassembled WGS sequence"/>
</dbReference>
<dbReference type="Gene3D" id="1.10.357.10">
    <property type="entry name" value="Tetracycline Repressor, domain 2"/>
    <property type="match status" value="1"/>
</dbReference>
<organism evidence="4 5">
    <name type="scientific">Anaeromassilibacillus senegalensis</name>
    <dbReference type="NCBI Taxonomy" id="1673717"/>
    <lineage>
        <taxon>Bacteria</taxon>
        <taxon>Bacillati</taxon>
        <taxon>Bacillota</taxon>
        <taxon>Clostridia</taxon>
        <taxon>Eubacteriales</taxon>
        <taxon>Acutalibacteraceae</taxon>
        <taxon>Anaeromassilibacillus</taxon>
    </lineage>
</organism>
<feature type="domain" description="HTH tetR-type" evidence="3">
    <location>
        <begin position="4"/>
        <end position="64"/>
    </location>
</feature>
<accession>A0ABS9CLE1</accession>
<dbReference type="InterPro" id="IPR050624">
    <property type="entry name" value="HTH-type_Tx_Regulator"/>
</dbReference>
<reference evidence="4 5" key="1">
    <citation type="submission" date="2020-12" db="EMBL/GenBank/DDBJ databases">
        <title>Whole genome sequences of gut porcine anaerobes.</title>
        <authorList>
            <person name="Kubasova T."/>
            <person name="Jahodarova E."/>
            <person name="Rychlik I."/>
        </authorList>
    </citation>
    <scope>NUCLEOTIDE SEQUENCE [LARGE SCALE GENOMIC DNA]</scope>
    <source>
        <strain evidence="4 5">An867</strain>
    </source>
</reference>
<dbReference type="PROSITE" id="PS50977">
    <property type="entry name" value="HTH_TETR_2"/>
    <property type="match status" value="1"/>
</dbReference>
<proteinExistence type="predicted"/>
<keyword evidence="1 2" id="KW-0238">DNA-binding</keyword>